<protein>
    <recommendedName>
        <fullName evidence="1">START domain-containing protein</fullName>
    </recommendedName>
</protein>
<feature type="domain" description="START" evidence="1">
    <location>
        <begin position="45"/>
        <end position="200"/>
    </location>
</feature>
<gene>
    <name evidence="2" type="ORF">AKO1_013139</name>
</gene>
<sequence>MIEKLECDVDAYFAADRSQQKYDITELGDYDMTKLQYVTLSDVKFLLNLSKDGPHWKTLSVKPATYKTCNKTNLGDRHPEHFYKCIGLLPYSAEDVLNVLADLDTRSAMDNHLYTNTELDYIHYKETKEGLSSLISLETYPLAWPIKNRDFVTAHSIVRLMDGSVVYIRKSVQHPKAPKHKGTSRGTLLCGWILRKIGEESTRYIKVFFRDMYGKSNKLSLFFDAICATHAKNVHSLLNKAVGITKANGQLKYNGPVLKTLRDFEGVVNSPTEGPQIAIHFKIYEGDD</sequence>
<dbReference type="GO" id="GO:0005737">
    <property type="term" value="C:cytoplasm"/>
    <property type="evidence" value="ECO:0007669"/>
    <property type="project" value="UniProtKB-ARBA"/>
</dbReference>
<dbReference type="EMBL" id="JAOPGA020000293">
    <property type="protein sequence ID" value="KAL0478036.1"/>
    <property type="molecule type" value="Genomic_DNA"/>
</dbReference>
<dbReference type="GO" id="GO:0008289">
    <property type="term" value="F:lipid binding"/>
    <property type="evidence" value="ECO:0007669"/>
    <property type="project" value="InterPro"/>
</dbReference>
<dbReference type="SUPFAM" id="SSF55961">
    <property type="entry name" value="Bet v1-like"/>
    <property type="match status" value="1"/>
</dbReference>
<evidence type="ECO:0000313" key="3">
    <source>
        <dbReference type="Proteomes" id="UP001431209"/>
    </source>
</evidence>
<dbReference type="AlphaFoldDB" id="A0AAW2YM51"/>
<dbReference type="PANTHER" id="PTHR19308">
    <property type="entry name" value="PHOSPHATIDYLCHOLINE TRANSFER PROTEIN"/>
    <property type="match status" value="1"/>
</dbReference>
<evidence type="ECO:0000259" key="1">
    <source>
        <dbReference type="Pfam" id="PF01852"/>
    </source>
</evidence>
<dbReference type="InterPro" id="IPR051213">
    <property type="entry name" value="START_lipid_transfer"/>
</dbReference>
<dbReference type="InterPro" id="IPR002913">
    <property type="entry name" value="START_lipid-bd_dom"/>
</dbReference>
<dbReference type="InterPro" id="IPR023393">
    <property type="entry name" value="START-like_dom_sf"/>
</dbReference>
<dbReference type="Proteomes" id="UP001431209">
    <property type="component" value="Unassembled WGS sequence"/>
</dbReference>
<accession>A0AAW2YM51</accession>
<dbReference type="CDD" id="cd00177">
    <property type="entry name" value="START"/>
    <property type="match status" value="1"/>
</dbReference>
<dbReference type="Gene3D" id="3.30.530.20">
    <property type="match status" value="1"/>
</dbReference>
<name>A0AAW2YM51_9EUKA</name>
<organism evidence="2 3">
    <name type="scientific">Acrasis kona</name>
    <dbReference type="NCBI Taxonomy" id="1008807"/>
    <lineage>
        <taxon>Eukaryota</taxon>
        <taxon>Discoba</taxon>
        <taxon>Heterolobosea</taxon>
        <taxon>Tetramitia</taxon>
        <taxon>Eutetramitia</taxon>
        <taxon>Acrasidae</taxon>
        <taxon>Acrasis</taxon>
    </lineage>
</organism>
<evidence type="ECO:0000313" key="2">
    <source>
        <dbReference type="EMBL" id="KAL0478036.1"/>
    </source>
</evidence>
<comment type="caution">
    <text evidence="2">The sequence shown here is derived from an EMBL/GenBank/DDBJ whole genome shotgun (WGS) entry which is preliminary data.</text>
</comment>
<keyword evidence="3" id="KW-1185">Reference proteome</keyword>
<reference evidence="2 3" key="1">
    <citation type="submission" date="2024-03" db="EMBL/GenBank/DDBJ databases">
        <title>The Acrasis kona genome and developmental transcriptomes reveal deep origins of eukaryotic multicellular pathways.</title>
        <authorList>
            <person name="Sheikh S."/>
            <person name="Fu C.-J."/>
            <person name="Brown M.W."/>
            <person name="Baldauf S.L."/>
        </authorList>
    </citation>
    <scope>NUCLEOTIDE SEQUENCE [LARGE SCALE GENOMIC DNA]</scope>
    <source>
        <strain evidence="2 3">ATCC MYA-3509</strain>
    </source>
</reference>
<proteinExistence type="predicted"/>
<dbReference type="PANTHER" id="PTHR19308:SF56">
    <property type="entry name" value="START DOMAIN-CONTAINING PROTEIN"/>
    <property type="match status" value="1"/>
</dbReference>
<dbReference type="Pfam" id="PF01852">
    <property type="entry name" value="START"/>
    <property type="match status" value="1"/>
</dbReference>